<keyword evidence="2" id="KW-1185">Reference proteome</keyword>
<accession>A0A183M2A6</accession>
<name>A0A183M2A6_9TREM</name>
<evidence type="ECO:0000313" key="1">
    <source>
        <dbReference type="EMBL" id="VDO89280.1"/>
    </source>
</evidence>
<gene>
    <name evidence="1" type="ORF">SMRZ_LOCUS10181</name>
</gene>
<sequence length="92" mass="10607">MVSDQRTFSILCRQLCIDNYHTAEELKVSFTTVLGRKSINEPEDDTSLCVTEKPKRQTAKCTQLVYCEDCQTQNERFLSTYEELEAAEMETA</sequence>
<protein>
    <submittedName>
        <fullName evidence="1">Uncharacterized protein</fullName>
    </submittedName>
</protein>
<dbReference type="AlphaFoldDB" id="A0A183M2A6"/>
<proteinExistence type="predicted"/>
<dbReference type="Proteomes" id="UP000277204">
    <property type="component" value="Unassembled WGS sequence"/>
</dbReference>
<evidence type="ECO:0000313" key="2">
    <source>
        <dbReference type="Proteomes" id="UP000277204"/>
    </source>
</evidence>
<dbReference type="EMBL" id="UZAI01005145">
    <property type="protein sequence ID" value="VDO89280.1"/>
    <property type="molecule type" value="Genomic_DNA"/>
</dbReference>
<organism evidence="1 2">
    <name type="scientific">Schistosoma margrebowiei</name>
    <dbReference type="NCBI Taxonomy" id="48269"/>
    <lineage>
        <taxon>Eukaryota</taxon>
        <taxon>Metazoa</taxon>
        <taxon>Spiralia</taxon>
        <taxon>Lophotrochozoa</taxon>
        <taxon>Platyhelminthes</taxon>
        <taxon>Trematoda</taxon>
        <taxon>Digenea</taxon>
        <taxon>Strigeidida</taxon>
        <taxon>Schistosomatoidea</taxon>
        <taxon>Schistosomatidae</taxon>
        <taxon>Schistosoma</taxon>
    </lineage>
</organism>
<reference evidence="1 2" key="1">
    <citation type="submission" date="2018-11" db="EMBL/GenBank/DDBJ databases">
        <authorList>
            <consortium name="Pathogen Informatics"/>
        </authorList>
    </citation>
    <scope>NUCLEOTIDE SEQUENCE [LARGE SCALE GENOMIC DNA]</scope>
    <source>
        <strain evidence="1 2">Zambia</strain>
    </source>
</reference>